<evidence type="ECO:0000256" key="1">
    <source>
        <dbReference type="SAM" id="MobiDB-lite"/>
    </source>
</evidence>
<gene>
    <name evidence="2" type="ORF">HPBE_LOCUS25294</name>
</gene>
<sequence length="215" mass="24169">MTVPQRTYTVPKRNANSERDKSSSSSGTSSLRRDSLTRDDRSESPADDSGTIPAAVSPNRGVQRRIMNRNVNSKSNYQPHPRAEWEVSSVDNDSPENEVDSDTGMESMSSTDQPSTRLSCTFCVDDCHSAESKKLESLMMDIDRLAVEKSDLLKQNVTCKTDIKKLKERQSCLSEELDRANEEIARLRRMIKRPSQETAAVHQPSHERSYSDVSV</sequence>
<protein>
    <submittedName>
        <fullName evidence="4">PRKC apoptosis WT1 regulator protein</fullName>
    </submittedName>
</protein>
<feature type="compositionally biased region" description="Basic and acidic residues" evidence="1">
    <location>
        <begin position="204"/>
        <end position="215"/>
    </location>
</feature>
<organism evidence="3 4">
    <name type="scientific">Heligmosomoides polygyrus</name>
    <name type="common">Parasitic roundworm</name>
    <dbReference type="NCBI Taxonomy" id="6339"/>
    <lineage>
        <taxon>Eukaryota</taxon>
        <taxon>Metazoa</taxon>
        <taxon>Ecdysozoa</taxon>
        <taxon>Nematoda</taxon>
        <taxon>Chromadorea</taxon>
        <taxon>Rhabditida</taxon>
        <taxon>Rhabditina</taxon>
        <taxon>Rhabditomorpha</taxon>
        <taxon>Strongyloidea</taxon>
        <taxon>Heligmosomidae</taxon>
        <taxon>Heligmosomoides</taxon>
    </lineage>
</organism>
<feature type="compositionally biased region" description="Acidic residues" evidence="1">
    <location>
        <begin position="93"/>
        <end position="103"/>
    </location>
</feature>
<evidence type="ECO:0000313" key="3">
    <source>
        <dbReference type="Proteomes" id="UP000050761"/>
    </source>
</evidence>
<keyword evidence="3" id="KW-1185">Reference proteome</keyword>
<reference evidence="4" key="2">
    <citation type="submission" date="2019-09" db="UniProtKB">
        <authorList>
            <consortium name="WormBaseParasite"/>
        </authorList>
    </citation>
    <scope>IDENTIFICATION</scope>
</reference>
<accession>A0A3P8I3X3</accession>
<reference evidence="2 3" key="1">
    <citation type="submission" date="2018-11" db="EMBL/GenBank/DDBJ databases">
        <authorList>
            <consortium name="Pathogen Informatics"/>
        </authorList>
    </citation>
    <scope>NUCLEOTIDE SEQUENCE [LARGE SCALE GENOMIC DNA]</scope>
</reference>
<proteinExistence type="predicted"/>
<feature type="region of interest" description="Disordered" evidence="1">
    <location>
        <begin position="193"/>
        <end position="215"/>
    </location>
</feature>
<accession>A0A183GRH5</accession>
<dbReference type="WBParaSite" id="HPBE_0002529501-mRNA-1">
    <property type="protein sequence ID" value="HPBE_0002529501-mRNA-1"/>
    <property type="gene ID" value="HPBE_0002529501"/>
</dbReference>
<evidence type="ECO:0000313" key="4">
    <source>
        <dbReference type="WBParaSite" id="HPBE_0002529501-mRNA-1"/>
    </source>
</evidence>
<dbReference type="Proteomes" id="UP000050761">
    <property type="component" value="Unassembled WGS sequence"/>
</dbReference>
<feature type="compositionally biased region" description="Polar residues" evidence="1">
    <location>
        <begin position="69"/>
        <end position="78"/>
    </location>
</feature>
<feature type="compositionally biased region" description="Basic and acidic residues" evidence="1">
    <location>
        <begin position="31"/>
        <end position="44"/>
    </location>
</feature>
<feature type="compositionally biased region" description="Polar residues" evidence="1">
    <location>
        <begin position="104"/>
        <end position="115"/>
    </location>
</feature>
<dbReference type="OrthoDB" id="5863657at2759"/>
<dbReference type="EMBL" id="UZAH01037671">
    <property type="protein sequence ID" value="VDP50316.1"/>
    <property type="molecule type" value="Genomic_DNA"/>
</dbReference>
<dbReference type="AlphaFoldDB" id="A0A183GRH5"/>
<feature type="region of interest" description="Disordered" evidence="1">
    <location>
        <begin position="1"/>
        <end position="115"/>
    </location>
</feature>
<name>A0A183GRH5_HELPZ</name>
<evidence type="ECO:0000313" key="2">
    <source>
        <dbReference type="EMBL" id="VDP50316.1"/>
    </source>
</evidence>